<dbReference type="PANTHER" id="PTHR43157:SF73">
    <property type="entry name" value="WW DOMAIN-CONTAINING OXIDOREDUCTASE-LIKE PROTEIN"/>
    <property type="match status" value="1"/>
</dbReference>
<dbReference type="PRINTS" id="PR00081">
    <property type="entry name" value="GDHRDH"/>
</dbReference>
<dbReference type="EMBL" id="AP022608">
    <property type="protein sequence ID" value="BBZ17965.1"/>
    <property type="molecule type" value="Genomic_DNA"/>
</dbReference>
<evidence type="ECO:0000313" key="4">
    <source>
        <dbReference type="Proteomes" id="UP000466187"/>
    </source>
</evidence>
<name>A0A7I7WMQ1_MYCGU</name>
<dbReference type="KEGG" id="mgad:MGAD_23000"/>
<dbReference type="Pfam" id="PF00106">
    <property type="entry name" value="adh_short"/>
    <property type="match status" value="1"/>
</dbReference>
<keyword evidence="5" id="KW-1185">Reference proteome</keyword>
<dbReference type="InterPro" id="IPR036291">
    <property type="entry name" value="NAD(P)-bd_dom_sf"/>
</dbReference>
<proteinExistence type="predicted"/>
<organism evidence="2 4">
    <name type="scientific">Mycolicibacterium gadium</name>
    <name type="common">Mycobacterium gadium</name>
    <dbReference type="NCBI Taxonomy" id="1794"/>
    <lineage>
        <taxon>Bacteria</taxon>
        <taxon>Bacillati</taxon>
        <taxon>Actinomycetota</taxon>
        <taxon>Actinomycetes</taxon>
        <taxon>Mycobacteriales</taxon>
        <taxon>Mycobacteriaceae</taxon>
        <taxon>Mycolicibacterium</taxon>
    </lineage>
</organism>
<dbReference type="Proteomes" id="UP000466187">
    <property type="component" value="Chromosome"/>
</dbReference>
<dbReference type="AlphaFoldDB" id="A0A7I7WMQ1"/>
<reference evidence="2" key="2">
    <citation type="submission" date="2020-02" db="EMBL/GenBank/DDBJ databases">
        <authorList>
            <person name="Matsumoto Y."/>
            <person name="Motooka D."/>
            <person name="Nakamura S."/>
        </authorList>
    </citation>
    <scope>NUCLEOTIDE SEQUENCE</scope>
    <source>
        <strain evidence="2">JCM 12688</strain>
    </source>
</reference>
<keyword evidence="1" id="KW-0560">Oxidoreductase</keyword>
<reference evidence="2 4" key="1">
    <citation type="journal article" date="2019" name="Emerg. Microbes Infect.">
        <title>Comprehensive subspecies identification of 175 nontuberculous mycobacteria species based on 7547 genomic profiles.</title>
        <authorList>
            <person name="Matsumoto Y."/>
            <person name="Kinjo T."/>
            <person name="Motooka D."/>
            <person name="Nabeya D."/>
            <person name="Jung N."/>
            <person name="Uechi K."/>
            <person name="Horii T."/>
            <person name="Iida T."/>
            <person name="Fujita J."/>
            <person name="Nakamura S."/>
        </authorList>
    </citation>
    <scope>NUCLEOTIDE SEQUENCE [LARGE SCALE GENOMIC DNA]</scope>
    <source>
        <strain evidence="2 4">JCM 12688</strain>
    </source>
</reference>
<dbReference type="GO" id="GO:0016491">
    <property type="term" value="F:oxidoreductase activity"/>
    <property type="evidence" value="ECO:0007669"/>
    <property type="project" value="UniProtKB-KW"/>
</dbReference>
<evidence type="ECO:0000313" key="2">
    <source>
        <dbReference type="EMBL" id="BBZ17965.1"/>
    </source>
</evidence>
<dbReference type="InterPro" id="IPR002347">
    <property type="entry name" value="SDR_fam"/>
</dbReference>
<accession>A0A7I7WMQ1</accession>
<evidence type="ECO:0000313" key="5">
    <source>
        <dbReference type="Proteomes" id="UP001154266"/>
    </source>
</evidence>
<evidence type="ECO:0000256" key="1">
    <source>
        <dbReference type="ARBA" id="ARBA00023002"/>
    </source>
</evidence>
<gene>
    <name evidence="2" type="ORF">MGAD_23000</name>
    <name evidence="3" type="ORF">MNO81_02440</name>
</gene>
<dbReference type="SUPFAM" id="SSF51735">
    <property type="entry name" value="NAD(P)-binding Rossmann-fold domains"/>
    <property type="match status" value="1"/>
</dbReference>
<dbReference type="EMBL" id="JAKZMO010000002">
    <property type="protein sequence ID" value="MDG5481654.1"/>
    <property type="molecule type" value="Genomic_DNA"/>
</dbReference>
<evidence type="ECO:0000313" key="3">
    <source>
        <dbReference type="EMBL" id="MDG5481654.1"/>
    </source>
</evidence>
<dbReference type="Proteomes" id="UP001154266">
    <property type="component" value="Unassembled WGS sequence"/>
</dbReference>
<dbReference type="PANTHER" id="PTHR43157">
    <property type="entry name" value="PHOSPHATIDYLINOSITOL-GLYCAN BIOSYNTHESIS CLASS F PROTEIN-RELATED"/>
    <property type="match status" value="1"/>
</dbReference>
<protein>
    <submittedName>
        <fullName evidence="3">SDR family NAD(P)-dependent oxidoreductase</fullName>
    </submittedName>
    <submittedName>
        <fullName evidence="2">Short-chain dehydrogenase</fullName>
    </submittedName>
</protein>
<dbReference type="RefSeq" id="WP_163686609.1">
    <property type="nucleotide sequence ID" value="NZ_AP022608.1"/>
</dbReference>
<dbReference type="Gene3D" id="3.40.50.720">
    <property type="entry name" value="NAD(P)-binding Rossmann-like Domain"/>
    <property type="match status" value="1"/>
</dbReference>
<sequence>MRVIVTGGNSGIGKGIAASLAADGHQVTIACRTLAKAEEALTEMTGDVDVKFLDLADLSSVVAFANSMQPVDVLINNAAVFGIPLTRTVDGFEAHMGTNHLGHFALTCLLGNRIRDRVVSVVSTNYAFGRLHLDDLNWNHRRYSSMAAYAESKLAMMLFINELARRGVRAYAANPGQAATDITRYSTGAVKWIVDRRPAALTWTSQSLPQAARSAVQATSTDLPSGTYFAPAFKQWGKPRVTVPLTKARDPIRAAELWRLSTELTGCDWPDGEKATTR</sequence>
<reference evidence="3" key="3">
    <citation type="journal article" date="2023" name="Environ. Microbiol.">
        <title>The 2-methylpropene degradation pathway in Mycobacteriaceae family strains.</title>
        <authorList>
            <person name="Helbich S."/>
            <person name="Barrantes I."/>
            <person name="Dos Anjos Borges L.G."/>
            <person name="Pieper D.H."/>
            <person name="Vainshtein Y."/>
            <person name="Sohn K."/>
            <person name="Engesser K.H."/>
        </authorList>
    </citation>
    <scope>NUCLEOTIDE SEQUENCE</scope>
    <source>
        <strain evidence="3">IBE100</strain>
    </source>
</reference>